<dbReference type="PROSITE" id="PS50878">
    <property type="entry name" value="RT_POL"/>
    <property type="match status" value="1"/>
</dbReference>
<dbReference type="STRING" id="174720.A0A0N5BIM8"/>
<evidence type="ECO:0000313" key="3">
    <source>
        <dbReference type="WBParaSite" id="SPAL_0000580800.1"/>
    </source>
</evidence>
<name>A0A0N5BIM8_STREA</name>
<feature type="domain" description="Reverse transcriptase" evidence="1">
    <location>
        <begin position="368"/>
        <end position="647"/>
    </location>
</feature>
<dbReference type="SUPFAM" id="SSF56672">
    <property type="entry name" value="DNA/RNA polymerases"/>
    <property type="match status" value="1"/>
</dbReference>
<dbReference type="Pfam" id="PF00078">
    <property type="entry name" value="RVT_1"/>
    <property type="match status" value="1"/>
</dbReference>
<reference evidence="3" key="1">
    <citation type="submission" date="2017-02" db="UniProtKB">
        <authorList>
            <consortium name="WormBaseParasite"/>
        </authorList>
    </citation>
    <scope>IDENTIFICATION</scope>
</reference>
<accession>A0A0N5BIM8</accession>
<evidence type="ECO:0000259" key="1">
    <source>
        <dbReference type="PROSITE" id="PS50878"/>
    </source>
</evidence>
<dbReference type="InterPro" id="IPR000477">
    <property type="entry name" value="RT_dom"/>
</dbReference>
<evidence type="ECO:0000313" key="2">
    <source>
        <dbReference type="Proteomes" id="UP000046392"/>
    </source>
</evidence>
<dbReference type="WBParaSite" id="SPAL_0000580800.1">
    <property type="protein sequence ID" value="SPAL_0000580800.1"/>
    <property type="gene ID" value="SPAL_0000580800"/>
</dbReference>
<protein>
    <submittedName>
        <fullName evidence="3">Reverse transcriptase domain-containing protein</fullName>
    </submittedName>
</protein>
<organism evidence="2 3">
    <name type="scientific">Strongyloides papillosus</name>
    <name type="common">Intestinal threadworm</name>
    <dbReference type="NCBI Taxonomy" id="174720"/>
    <lineage>
        <taxon>Eukaryota</taxon>
        <taxon>Metazoa</taxon>
        <taxon>Ecdysozoa</taxon>
        <taxon>Nematoda</taxon>
        <taxon>Chromadorea</taxon>
        <taxon>Rhabditida</taxon>
        <taxon>Tylenchina</taxon>
        <taxon>Panagrolaimomorpha</taxon>
        <taxon>Strongyloidoidea</taxon>
        <taxon>Strongyloididae</taxon>
        <taxon>Strongyloides</taxon>
    </lineage>
</organism>
<dbReference type="InterPro" id="IPR043502">
    <property type="entry name" value="DNA/RNA_pol_sf"/>
</dbReference>
<dbReference type="PANTHER" id="PTHR19446">
    <property type="entry name" value="REVERSE TRANSCRIPTASES"/>
    <property type="match status" value="1"/>
</dbReference>
<dbReference type="Proteomes" id="UP000046392">
    <property type="component" value="Unplaced"/>
</dbReference>
<dbReference type="InterPro" id="IPR036691">
    <property type="entry name" value="Endo/exonu/phosph_ase_sf"/>
</dbReference>
<keyword evidence="2" id="KW-1185">Reference proteome</keyword>
<dbReference type="AlphaFoldDB" id="A0A0N5BIM8"/>
<dbReference type="Gene3D" id="3.60.10.10">
    <property type="entry name" value="Endonuclease/exonuclease/phosphatase"/>
    <property type="match status" value="1"/>
</dbReference>
<proteinExistence type="predicted"/>
<sequence length="774" mass="91649">MSTVTILEGVFYGTIDSQIIPKIKGMYSYDELNDNGERLINFCTQNRISIVNSFFKKRWWNSWIKLQSIEDNIKGRLCVKQLDYFLCNMKRIFTDVETWSHKKFDATVSDHRLVKATIKFPKKLCDYIKKSRCLQKKVLHYNIKYEKSLNEVGEKELIIPSNEFKNVEKEYSKFIKEIKRVTKLVTVEKQIPSTRYSEHVKSLFSNRRKLLNSISYSDNNEDKKESKVKILIEIRMINKLIRQTIKNEWNSLVHDRIKEALENNKKIKSVFRVLKERKEALPVKVENINKYLNDLYLIKPEDKKRLKKLEITRFINNDITLPFLESETRAAIYSCGKNKMKGVDGLNAYDLRCLGNKAIRYFTLICNMCLKQVKHPSEWKTVKCLFLYKKKGNKDCLSSYRPLSICSHGYKIYAKMILNRIQKKILDEISETQFGFRPKYSCSDAIVCLESIFHTHHTYKLNLLTALLDFRKAYDLVYKEYIWYNLNKIGIEKFLILILKDLNVNIKCIINPEYGSDITIYPSRGIRQGCPISPLLYNFNLEMALRNAFMNNNMVFKYGVNITGSKVPNLCFADDTCLLANSWNDLSLMVDKFIRACQPMGMELNLNKCKIQMSKELSIQYEKDKHIPLNLTDMQISKEEEYLGKMVSITEKRCFLKQVRNRAWKVFYSIRKYLNISLRARKLLFVTRIRSSMCYAAQSWTTTQAKRNNLISVERSIIRRLKLIRQDKWLIKEDDNTFKKFSNEDMYKEIRICNLNRHLAKLKIKFIYKKIDKR</sequence>
<dbReference type="CDD" id="cd01650">
    <property type="entry name" value="RT_nLTR_like"/>
    <property type="match status" value="1"/>
</dbReference>